<feature type="chain" id="PRO_5046147545" description="Quorum-sensing-regulated virulence factor" evidence="1">
    <location>
        <begin position="19"/>
        <end position="130"/>
    </location>
</feature>
<dbReference type="Proteomes" id="UP000611945">
    <property type="component" value="Unassembled WGS sequence"/>
</dbReference>
<dbReference type="Gene3D" id="3.30.300.250">
    <property type="match status" value="1"/>
</dbReference>
<organism evidence="2 3">
    <name type="scientific">Serpens gallinarum</name>
    <dbReference type="NCBI Taxonomy" id="2763075"/>
    <lineage>
        <taxon>Bacteria</taxon>
        <taxon>Pseudomonadati</taxon>
        <taxon>Pseudomonadota</taxon>
        <taxon>Gammaproteobacteria</taxon>
        <taxon>Pseudomonadales</taxon>
        <taxon>Pseudomonadaceae</taxon>
        <taxon>Pseudomonas</taxon>
    </lineage>
</organism>
<protein>
    <recommendedName>
        <fullName evidence="4">Quorum-sensing-regulated virulence factor</fullName>
    </recommendedName>
</protein>
<accession>A0ABR8TSB9</accession>
<dbReference type="Pfam" id="PF13652">
    <property type="entry name" value="QSregVF"/>
    <property type="match status" value="1"/>
</dbReference>
<gene>
    <name evidence="2" type="ORF">H9642_13480</name>
</gene>
<keyword evidence="1" id="KW-0732">Signal</keyword>
<keyword evidence="3" id="KW-1185">Reference proteome</keyword>
<dbReference type="EMBL" id="JACSQG010000007">
    <property type="protein sequence ID" value="MBD7978194.1"/>
    <property type="molecule type" value="Genomic_DNA"/>
</dbReference>
<name>A0ABR8TSB9_9PSED</name>
<feature type="signal peptide" evidence="1">
    <location>
        <begin position="1"/>
        <end position="18"/>
    </location>
</feature>
<evidence type="ECO:0000313" key="2">
    <source>
        <dbReference type="EMBL" id="MBD7978194.1"/>
    </source>
</evidence>
<evidence type="ECO:0000313" key="3">
    <source>
        <dbReference type="Proteomes" id="UP000611945"/>
    </source>
</evidence>
<dbReference type="InterPro" id="IPR025203">
    <property type="entry name" value="QSregVF"/>
</dbReference>
<sequence length="130" mass="14729">MSRLLAMLLCFAMPWAQAESLRSEQLSRDLQRIARESSVGTPRAINADLLDRGFSVEGHELINHLGVQPRHAEEMRRNPEAVREQLSQSVCNNAGFKRLLDQGATLRYQFTEYPNGEPISSQRFQATDCP</sequence>
<evidence type="ECO:0008006" key="4">
    <source>
        <dbReference type="Google" id="ProtNLM"/>
    </source>
</evidence>
<proteinExistence type="predicted"/>
<evidence type="ECO:0000256" key="1">
    <source>
        <dbReference type="SAM" id="SignalP"/>
    </source>
</evidence>
<dbReference type="RefSeq" id="WP_251836967.1">
    <property type="nucleotide sequence ID" value="NZ_JACSQG010000007.1"/>
</dbReference>
<reference evidence="2 3" key="1">
    <citation type="submission" date="2020-08" db="EMBL/GenBank/DDBJ databases">
        <title>A Genomic Blueprint of the Chicken Gut Microbiome.</title>
        <authorList>
            <person name="Gilroy R."/>
            <person name="Ravi A."/>
            <person name="Getino M."/>
            <person name="Pursley I."/>
            <person name="Horton D.L."/>
            <person name="Alikhan N.-F."/>
            <person name="Baker D."/>
            <person name="Gharbi K."/>
            <person name="Hall N."/>
            <person name="Watson M."/>
            <person name="Adriaenssens E.M."/>
            <person name="Foster-Nyarko E."/>
            <person name="Jarju S."/>
            <person name="Secka A."/>
            <person name="Antonio M."/>
            <person name="Oren A."/>
            <person name="Chaudhuri R."/>
            <person name="La Ragione R.M."/>
            <person name="Hildebrand F."/>
            <person name="Pallen M.J."/>
        </authorList>
    </citation>
    <scope>NUCLEOTIDE SEQUENCE [LARGE SCALE GENOMIC DNA]</scope>
    <source>
        <strain evidence="2 3">Sa2CUA2</strain>
    </source>
</reference>
<comment type="caution">
    <text evidence="2">The sequence shown here is derived from an EMBL/GenBank/DDBJ whole genome shotgun (WGS) entry which is preliminary data.</text>
</comment>